<evidence type="ECO:0000313" key="10">
    <source>
        <dbReference type="EMBL" id="KAA2264197.1"/>
    </source>
</evidence>
<reference evidence="10 11" key="2">
    <citation type="submission" date="2019-09" db="EMBL/GenBank/DDBJ databases">
        <authorList>
            <person name="Jin C."/>
        </authorList>
    </citation>
    <scope>NUCLEOTIDE SEQUENCE [LARGE SCALE GENOMIC DNA]</scope>
    <source>
        <strain evidence="10 11">AN110305</strain>
    </source>
</reference>
<keyword evidence="7 8" id="KW-0275">Fatty acid biosynthesis</keyword>
<keyword evidence="2 8" id="KW-0808">Transferase</keyword>
<comment type="similarity">
    <text evidence="8">Belongs to the P-Pant transferase superfamily. AcpS family.</text>
</comment>
<keyword evidence="4 8" id="KW-0276">Fatty acid metabolism</keyword>
<sequence length="126" mass="13289">MWIGVDLLRLGELDRLVLRPWFRAYVYDETELAVADAFGPDRRREFLAGRFAGKEAVLKAIGSGAACGVRPCQVAIRRSATGAPVVELAGAAAERAAALGVAEVRVSITHKGDLVLALAVGVSQSS</sequence>
<evidence type="ECO:0000256" key="6">
    <source>
        <dbReference type="ARBA" id="ARBA00023098"/>
    </source>
</evidence>
<dbReference type="InterPro" id="IPR002582">
    <property type="entry name" value="ACPS"/>
</dbReference>
<organism evidence="10 11">
    <name type="scientific">Solihabitans fulvus</name>
    <dbReference type="NCBI Taxonomy" id="1892852"/>
    <lineage>
        <taxon>Bacteria</taxon>
        <taxon>Bacillati</taxon>
        <taxon>Actinomycetota</taxon>
        <taxon>Actinomycetes</taxon>
        <taxon>Pseudonocardiales</taxon>
        <taxon>Pseudonocardiaceae</taxon>
        <taxon>Solihabitans</taxon>
    </lineage>
</organism>
<evidence type="ECO:0000256" key="4">
    <source>
        <dbReference type="ARBA" id="ARBA00022832"/>
    </source>
</evidence>
<dbReference type="GO" id="GO:0008897">
    <property type="term" value="F:holo-[acyl-carrier-protein] synthase activity"/>
    <property type="evidence" value="ECO:0007669"/>
    <property type="project" value="UniProtKB-UniRule"/>
</dbReference>
<evidence type="ECO:0000256" key="1">
    <source>
        <dbReference type="ARBA" id="ARBA00022516"/>
    </source>
</evidence>
<evidence type="ECO:0000256" key="3">
    <source>
        <dbReference type="ARBA" id="ARBA00022723"/>
    </source>
</evidence>
<gene>
    <name evidence="8" type="primary">acpS</name>
    <name evidence="10" type="ORF">F0L68_08125</name>
</gene>
<evidence type="ECO:0000259" key="9">
    <source>
        <dbReference type="Pfam" id="PF01648"/>
    </source>
</evidence>
<dbReference type="SUPFAM" id="SSF56214">
    <property type="entry name" value="4'-phosphopantetheinyl transferase"/>
    <property type="match status" value="1"/>
</dbReference>
<accession>A0A5B2XKB3</accession>
<name>A0A5B2XKB3_9PSEU</name>
<dbReference type="GO" id="GO:0006633">
    <property type="term" value="P:fatty acid biosynthetic process"/>
    <property type="evidence" value="ECO:0007669"/>
    <property type="project" value="UniProtKB-UniRule"/>
</dbReference>
<keyword evidence="6 8" id="KW-0443">Lipid metabolism</keyword>
<keyword evidence="3 8" id="KW-0479">Metal-binding</keyword>
<comment type="cofactor">
    <cofactor evidence="8">
        <name>Mg(2+)</name>
        <dbReference type="ChEBI" id="CHEBI:18420"/>
    </cofactor>
</comment>
<dbReference type="RefSeq" id="WP_149848860.1">
    <property type="nucleotide sequence ID" value="NZ_VUOB01000012.1"/>
</dbReference>
<reference evidence="10 11" key="1">
    <citation type="submission" date="2019-09" db="EMBL/GenBank/DDBJ databases">
        <title>Goodfellowia gen. nov., a new genus of the Pseudonocardineae related to Actinoalloteichus, containing Goodfellowia coeruleoviolacea gen. nov., comb. nov. gen. nov., comb. nov.</title>
        <authorList>
            <person name="Labeda D."/>
        </authorList>
    </citation>
    <scope>NUCLEOTIDE SEQUENCE [LARGE SCALE GENOMIC DNA]</scope>
    <source>
        <strain evidence="10 11">AN110305</strain>
    </source>
</reference>
<comment type="catalytic activity">
    <reaction evidence="8">
        <text>apo-[ACP] + CoA = holo-[ACP] + adenosine 3',5'-bisphosphate + H(+)</text>
        <dbReference type="Rhea" id="RHEA:12068"/>
        <dbReference type="Rhea" id="RHEA-COMP:9685"/>
        <dbReference type="Rhea" id="RHEA-COMP:9690"/>
        <dbReference type="ChEBI" id="CHEBI:15378"/>
        <dbReference type="ChEBI" id="CHEBI:29999"/>
        <dbReference type="ChEBI" id="CHEBI:57287"/>
        <dbReference type="ChEBI" id="CHEBI:58343"/>
        <dbReference type="ChEBI" id="CHEBI:64479"/>
        <dbReference type="EC" id="2.7.8.7"/>
    </reaction>
</comment>
<dbReference type="Pfam" id="PF01648">
    <property type="entry name" value="ACPS"/>
    <property type="match status" value="1"/>
</dbReference>
<feature type="domain" description="4'-phosphopantetheinyl transferase" evidence="9">
    <location>
        <begin position="3"/>
        <end position="114"/>
    </location>
</feature>
<keyword evidence="1 8" id="KW-0444">Lipid biosynthesis</keyword>
<keyword evidence="5 8" id="KW-0460">Magnesium</keyword>
<dbReference type="Proteomes" id="UP000323454">
    <property type="component" value="Unassembled WGS sequence"/>
</dbReference>
<proteinExistence type="inferred from homology"/>
<evidence type="ECO:0000256" key="7">
    <source>
        <dbReference type="ARBA" id="ARBA00023160"/>
    </source>
</evidence>
<keyword evidence="8" id="KW-0963">Cytoplasm</keyword>
<dbReference type="OrthoDB" id="517356at2"/>
<evidence type="ECO:0000256" key="5">
    <source>
        <dbReference type="ARBA" id="ARBA00022842"/>
    </source>
</evidence>
<keyword evidence="11" id="KW-1185">Reference proteome</keyword>
<dbReference type="InterPro" id="IPR004568">
    <property type="entry name" value="Ppantetheine-prot_Trfase_dom"/>
</dbReference>
<dbReference type="Gene3D" id="3.90.470.20">
    <property type="entry name" value="4'-phosphopantetheinyl transferase domain"/>
    <property type="match status" value="1"/>
</dbReference>
<dbReference type="EMBL" id="VUOB01000012">
    <property type="protein sequence ID" value="KAA2264197.1"/>
    <property type="molecule type" value="Genomic_DNA"/>
</dbReference>
<feature type="binding site" evidence="8">
    <location>
        <position position="6"/>
    </location>
    <ligand>
        <name>Mg(2+)</name>
        <dbReference type="ChEBI" id="CHEBI:18420"/>
    </ligand>
</feature>
<dbReference type="InterPro" id="IPR008278">
    <property type="entry name" value="4-PPantetheinyl_Trfase_dom"/>
</dbReference>
<dbReference type="EC" id="2.7.8.7" evidence="8"/>
<dbReference type="GO" id="GO:0000287">
    <property type="term" value="F:magnesium ion binding"/>
    <property type="evidence" value="ECO:0007669"/>
    <property type="project" value="UniProtKB-UniRule"/>
</dbReference>
<protein>
    <recommendedName>
        <fullName evidence="8">Holo-[acyl-carrier-protein] synthase</fullName>
        <shortName evidence="8">Holo-ACP synthase</shortName>
        <ecNumber evidence="8">2.7.8.7</ecNumber>
    </recommendedName>
    <alternativeName>
        <fullName evidence="8">4'-phosphopantetheinyl transferase AcpS</fullName>
    </alternativeName>
</protein>
<evidence type="ECO:0000256" key="2">
    <source>
        <dbReference type="ARBA" id="ARBA00022679"/>
    </source>
</evidence>
<feature type="binding site" evidence="8">
    <location>
        <position position="55"/>
    </location>
    <ligand>
        <name>Mg(2+)</name>
        <dbReference type="ChEBI" id="CHEBI:18420"/>
    </ligand>
</feature>
<comment type="subcellular location">
    <subcellularLocation>
        <location evidence="8">Cytoplasm</location>
    </subcellularLocation>
</comment>
<comment type="function">
    <text evidence="8">Transfers the 4'-phosphopantetheine moiety from coenzyme A to a Ser of acyl-carrier-protein.</text>
</comment>
<comment type="caution">
    <text evidence="10">The sequence shown here is derived from an EMBL/GenBank/DDBJ whole genome shotgun (WGS) entry which is preliminary data.</text>
</comment>
<dbReference type="AlphaFoldDB" id="A0A5B2XKB3"/>
<dbReference type="NCBIfam" id="TIGR00556">
    <property type="entry name" value="pantethn_trn"/>
    <property type="match status" value="1"/>
</dbReference>
<evidence type="ECO:0000313" key="11">
    <source>
        <dbReference type="Proteomes" id="UP000323454"/>
    </source>
</evidence>
<dbReference type="HAMAP" id="MF_00101">
    <property type="entry name" value="AcpS"/>
    <property type="match status" value="1"/>
</dbReference>
<dbReference type="GO" id="GO:0005737">
    <property type="term" value="C:cytoplasm"/>
    <property type="evidence" value="ECO:0007669"/>
    <property type="project" value="UniProtKB-SubCell"/>
</dbReference>
<dbReference type="InterPro" id="IPR037143">
    <property type="entry name" value="4-PPantetheinyl_Trfase_dom_sf"/>
</dbReference>
<evidence type="ECO:0000256" key="8">
    <source>
        <dbReference type="HAMAP-Rule" id="MF_00101"/>
    </source>
</evidence>